<evidence type="ECO:0000256" key="2">
    <source>
        <dbReference type="ARBA" id="ARBA00011475"/>
    </source>
</evidence>
<feature type="binding site" evidence="6">
    <location>
        <position position="183"/>
    </location>
    <ligand>
        <name>substrate</name>
    </ligand>
</feature>
<dbReference type="CDD" id="cd02152">
    <property type="entry name" value="OAT"/>
    <property type="match status" value="1"/>
</dbReference>
<evidence type="ECO:0000256" key="4">
    <source>
        <dbReference type="ARBA" id="ARBA00022813"/>
    </source>
</evidence>
<comment type="pathway">
    <text evidence="6">Amino-acid biosynthesis; L-arginine biosynthesis; N(2)-acetyl-L-ornithine from L-glutamate: step 1/4.</text>
</comment>
<keyword evidence="6" id="KW-0511">Multifunctional enzyme</keyword>
<dbReference type="PANTHER" id="PTHR23100">
    <property type="entry name" value="ARGININE BIOSYNTHESIS BIFUNCTIONAL PROTEIN ARGJ"/>
    <property type="match status" value="1"/>
</dbReference>
<name>A0A7S7LZ92_9BACT</name>
<dbReference type="InterPro" id="IPR016117">
    <property type="entry name" value="ArgJ-like_dom_sf"/>
</dbReference>
<comment type="subunit">
    <text evidence="2 6">Heterotetramer of two alpha and two beta chains.</text>
</comment>
<keyword evidence="4 6" id="KW-0068">Autocatalytic cleavage</keyword>
<evidence type="ECO:0000256" key="6">
    <source>
        <dbReference type="HAMAP-Rule" id="MF_01106"/>
    </source>
</evidence>
<dbReference type="EC" id="2.3.1.35" evidence="6"/>
<keyword evidence="8" id="KW-1185">Reference proteome</keyword>
<dbReference type="Gene3D" id="3.60.70.12">
    <property type="entry name" value="L-amino peptidase D-ALA esterase/amidase"/>
    <property type="match status" value="1"/>
</dbReference>
<feature type="site" description="Involved in the stabilization of negative charge on the oxyanion by the formation of the oxyanion hole" evidence="6">
    <location>
        <position position="110"/>
    </location>
</feature>
<keyword evidence="6" id="KW-0055">Arginine biosynthesis</keyword>
<dbReference type="GO" id="GO:0005737">
    <property type="term" value="C:cytoplasm"/>
    <property type="evidence" value="ECO:0007669"/>
    <property type="project" value="UniProtKB-SubCell"/>
</dbReference>
<organism evidence="7 8">
    <name type="scientific">Candidatus Sulfurimonas marisnigri</name>
    <dbReference type="NCBI Taxonomy" id="2740405"/>
    <lineage>
        <taxon>Bacteria</taxon>
        <taxon>Pseudomonadati</taxon>
        <taxon>Campylobacterota</taxon>
        <taxon>Epsilonproteobacteria</taxon>
        <taxon>Campylobacterales</taxon>
        <taxon>Sulfurimonadaceae</taxon>
        <taxon>Sulfurimonas</taxon>
    </lineage>
</organism>
<dbReference type="UniPathway" id="UPA00068">
    <property type="reaction ID" value="UER00106"/>
</dbReference>
<proteinExistence type="inferred from homology"/>
<dbReference type="SUPFAM" id="SSF56266">
    <property type="entry name" value="DmpA/ArgJ-like"/>
    <property type="match status" value="1"/>
</dbReference>
<keyword evidence="3 6" id="KW-0808">Transferase</keyword>
<gene>
    <name evidence="6 7" type="primary">argJ</name>
    <name evidence="7" type="ORF">HUE87_09955</name>
</gene>
<dbReference type="HAMAP" id="MF_01106">
    <property type="entry name" value="ArgJ"/>
    <property type="match status" value="1"/>
</dbReference>
<dbReference type="GO" id="GO:0004358">
    <property type="term" value="F:L-glutamate N-acetyltransferase activity, acting on acetyl-L-ornithine as donor"/>
    <property type="evidence" value="ECO:0007669"/>
    <property type="project" value="UniProtKB-UniRule"/>
</dbReference>
<dbReference type="InterPro" id="IPR042195">
    <property type="entry name" value="ArgJ_beta_C"/>
</dbReference>
<dbReference type="NCBIfam" id="NF003802">
    <property type="entry name" value="PRK05388.1"/>
    <property type="match status" value="1"/>
</dbReference>
<feature type="binding site" evidence="6">
    <location>
        <position position="145"/>
    </location>
    <ligand>
        <name>substrate</name>
    </ligand>
</feature>
<dbReference type="AlphaFoldDB" id="A0A7S7LZ92"/>
<dbReference type="Gene3D" id="3.10.20.340">
    <property type="entry name" value="ArgJ beta chain, C-terminal domain"/>
    <property type="match status" value="1"/>
</dbReference>
<keyword evidence="5 6" id="KW-0012">Acyltransferase</keyword>
<comment type="pathway">
    <text evidence="6">Amino-acid biosynthesis; L-arginine biosynthesis; L-ornithine and N-acetyl-L-glutamate from L-glutamate and N(2)-acetyl-L-ornithine (cyclic): step 1/1.</text>
</comment>
<dbReference type="Pfam" id="PF01960">
    <property type="entry name" value="ArgJ"/>
    <property type="match status" value="1"/>
</dbReference>
<feature type="binding site" evidence="6">
    <location>
        <position position="391"/>
    </location>
    <ligand>
        <name>substrate</name>
    </ligand>
</feature>
<dbReference type="InterPro" id="IPR002813">
    <property type="entry name" value="Arg_biosynth_ArgJ"/>
</dbReference>
<dbReference type="GO" id="GO:0004042">
    <property type="term" value="F:L-glutamate N-acetyltransferase activity"/>
    <property type="evidence" value="ECO:0007669"/>
    <property type="project" value="UniProtKB-UniRule"/>
</dbReference>
<feature type="binding site" evidence="6">
    <location>
        <position position="172"/>
    </location>
    <ligand>
        <name>substrate</name>
    </ligand>
</feature>
<dbReference type="PANTHER" id="PTHR23100:SF0">
    <property type="entry name" value="ARGININE BIOSYNTHESIS BIFUNCTIONAL PROTEIN ARGJ, MITOCHONDRIAL"/>
    <property type="match status" value="1"/>
</dbReference>
<feature type="site" description="Cleavage; by autolysis" evidence="6">
    <location>
        <begin position="182"/>
        <end position="183"/>
    </location>
</feature>
<protein>
    <recommendedName>
        <fullName evidence="6">Arginine biosynthesis bifunctional protein ArgJ</fullName>
    </recommendedName>
    <domain>
        <recommendedName>
            <fullName evidence="6">Glutamate N-acetyltransferase</fullName>
            <ecNumber evidence="6">2.3.1.35</ecNumber>
        </recommendedName>
        <alternativeName>
            <fullName evidence="6">Ornithine acetyltransferase</fullName>
            <shortName evidence="6">OATase</shortName>
        </alternativeName>
        <alternativeName>
            <fullName evidence="6">Ornithine transacetylase</fullName>
        </alternativeName>
    </domain>
    <domain>
        <recommendedName>
            <fullName evidence="6">Amino-acid acetyltransferase</fullName>
            <ecNumber evidence="6">2.3.1.1</ecNumber>
        </recommendedName>
        <alternativeName>
            <fullName evidence="6">N-acetylglutamate synthase</fullName>
            <shortName evidence="6">AGSase</shortName>
        </alternativeName>
    </domain>
    <component>
        <recommendedName>
            <fullName evidence="6">Arginine biosynthesis bifunctional protein ArgJ alpha chain</fullName>
        </recommendedName>
    </component>
    <component>
        <recommendedName>
            <fullName evidence="6">Arginine biosynthesis bifunctional protein ArgJ beta chain</fullName>
        </recommendedName>
    </component>
</protein>
<evidence type="ECO:0000313" key="8">
    <source>
        <dbReference type="Proteomes" id="UP000593836"/>
    </source>
</evidence>
<sequence length="391" mass="42281">MYKIVNTQGGVCASDGFFADGVSAGLKKNHAKDMAFIYSEDECEVASVFTTNKMCAAPIKHFRSMGEFKTNFILINSKNANAMTGKAGIDDINEILDRCKIVKNPIMSSTGVIGVRLPKLKIIDGMKLFDYSKKDSSSASKAIMTTDTFAKEISFKVQLDDGNSFNIGAIAKGAGMINPAMATMLCFITTDALVTKSQMQEALDSSVKNTFNAISVDGDTSTNDTVLLLANGKSGAYEKEAFAEALFKVMHFLALEMVRDGEGATKLVTYNVTGAKDDREAEIAAKALSDSLLVKTALFGEDPNWGRIASTIGASGVEANEESLKISFDNLCVYDRGELYFNEEMEKKCAAVMQSSKFTISCDLGIGEGNFKAYGCDLGHEYVKINADYRT</sequence>
<evidence type="ECO:0000256" key="3">
    <source>
        <dbReference type="ARBA" id="ARBA00022679"/>
    </source>
</evidence>
<comment type="catalytic activity">
    <reaction evidence="6">
        <text>L-glutamate + acetyl-CoA = N-acetyl-L-glutamate + CoA + H(+)</text>
        <dbReference type="Rhea" id="RHEA:24292"/>
        <dbReference type="ChEBI" id="CHEBI:15378"/>
        <dbReference type="ChEBI" id="CHEBI:29985"/>
        <dbReference type="ChEBI" id="CHEBI:44337"/>
        <dbReference type="ChEBI" id="CHEBI:57287"/>
        <dbReference type="ChEBI" id="CHEBI:57288"/>
        <dbReference type="EC" id="2.3.1.1"/>
    </reaction>
</comment>
<dbReference type="Proteomes" id="UP000593836">
    <property type="component" value="Chromosome"/>
</dbReference>
<feature type="binding site" evidence="6">
    <location>
        <position position="386"/>
    </location>
    <ligand>
        <name>substrate</name>
    </ligand>
</feature>
<feature type="binding site" evidence="6">
    <location>
        <position position="262"/>
    </location>
    <ligand>
        <name>substrate</name>
    </ligand>
</feature>
<keyword evidence="6" id="KW-0028">Amino-acid biosynthesis</keyword>
<keyword evidence="6" id="KW-0963">Cytoplasm</keyword>
<comment type="similarity">
    <text evidence="1 6">Belongs to the ArgJ family.</text>
</comment>
<comment type="function">
    <text evidence="6">Catalyzes two activities which are involved in the cyclic version of arginine biosynthesis: the synthesis of N-acetylglutamate from glutamate and acetyl-CoA as the acetyl donor, and of ornithine by transacetylation between N(2)-acetylornithine and glutamate.</text>
</comment>
<feature type="chain" id="PRO_5033186914" description="Arginine biosynthesis bifunctional protein ArgJ alpha chain" evidence="6">
    <location>
        <begin position="1"/>
        <end position="182"/>
    </location>
</feature>
<evidence type="ECO:0000256" key="1">
    <source>
        <dbReference type="ARBA" id="ARBA00006774"/>
    </source>
</evidence>
<evidence type="ECO:0000313" key="7">
    <source>
        <dbReference type="EMBL" id="QOY54196.1"/>
    </source>
</evidence>
<comment type="subcellular location">
    <subcellularLocation>
        <location evidence="6">Cytoplasm</location>
    </subcellularLocation>
</comment>
<evidence type="ECO:0000256" key="5">
    <source>
        <dbReference type="ARBA" id="ARBA00023315"/>
    </source>
</evidence>
<feature type="site" description="Involved in the stabilization of negative charge on the oxyanion by the formation of the oxyanion hole" evidence="6">
    <location>
        <position position="111"/>
    </location>
</feature>
<dbReference type="NCBIfam" id="TIGR00120">
    <property type="entry name" value="ArgJ"/>
    <property type="match status" value="1"/>
</dbReference>
<dbReference type="EMBL" id="CP054493">
    <property type="protein sequence ID" value="QOY54196.1"/>
    <property type="molecule type" value="Genomic_DNA"/>
</dbReference>
<accession>A0A7S7LZ92</accession>
<dbReference type="RefSeq" id="WP_194366242.1">
    <property type="nucleotide sequence ID" value="NZ_CP054493.1"/>
</dbReference>
<feature type="active site" description="Nucleophile" evidence="6">
    <location>
        <position position="183"/>
    </location>
</feature>
<feature type="chain" id="PRO_5033186915" description="Arginine biosynthesis bifunctional protein ArgJ beta chain" evidence="6">
    <location>
        <begin position="183"/>
        <end position="391"/>
    </location>
</feature>
<dbReference type="EC" id="2.3.1.1" evidence="6"/>
<dbReference type="GO" id="GO:0006526">
    <property type="term" value="P:L-arginine biosynthetic process"/>
    <property type="evidence" value="ECO:0007669"/>
    <property type="project" value="UniProtKB-UniRule"/>
</dbReference>
<dbReference type="GO" id="GO:0006592">
    <property type="term" value="P:ornithine biosynthetic process"/>
    <property type="evidence" value="ECO:0007669"/>
    <property type="project" value="TreeGrafter"/>
</dbReference>
<dbReference type="KEGG" id="smas:HUE87_09955"/>
<reference evidence="7 8" key="1">
    <citation type="submission" date="2020-05" db="EMBL/GenBank/DDBJ databases">
        <title>Sulfurimonas marisnigri, sp. nov., and Sulfurimonas baltica, sp. nov., manganese oxide reducing chemolithoautotrophs of the class Epsilonproteobacteria isolated from the pelagic redoxclines of the Black and Baltic Seas and emended description of the genus Sulfurimonas.</title>
        <authorList>
            <person name="Henkel J.V."/>
            <person name="Laudan C."/>
            <person name="Werner J."/>
            <person name="Neu T."/>
            <person name="Plewe S."/>
            <person name="Sproer C."/>
            <person name="Bunk B."/>
            <person name="Schulz-Vogt H.N."/>
        </authorList>
    </citation>
    <scope>NUCLEOTIDE SEQUENCE [LARGE SCALE GENOMIC DNA]</scope>
    <source>
        <strain evidence="7 8">SoZ1</strain>
    </source>
</reference>
<comment type="catalytic activity">
    <reaction evidence="6">
        <text>N(2)-acetyl-L-ornithine + L-glutamate = N-acetyl-L-glutamate + L-ornithine</text>
        <dbReference type="Rhea" id="RHEA:15349"/>
        <dbReference type="ChEBI" id="CHEBI:29985"/>
        <dbReference type="ChEBI" id="CHEBI:44337"/>
        <dbReference type="ChEBI" id="CHEBI:46911"/>
        <dbReference type="ChEBI" id="CHEBI:57805"/>
        <dbReference type="EC" id="2.3.1.35"/>
    </reaction>
</comment>